<dbReference type="PANTHER" id="PTHR43798">
    <property type="entry name" value="MONOACYLGLYCEROL LIPASE"/>
    <property type="match status" value="1"/>
</dbReference>
<dbReference type="InterPro" id="IPR029058">
    <property type="entry name" value="AB_hydrolase_fold"/>
</dbReference>
<evidence type="ECO:0000259" key="1">
    <source>
        <dbReference type="Pfam" id="PF12697"/>
    </source>
</evidence>
<evidence type="ECO:0000313" key="2">
    <source>
        <dbReference type="EMBL" id="TCT01123.1"/>
    </source>
</evidence>
<organism evidence="2 3">
    <name type="scientific">Paralcaligenes ureilyticus</name>
    <dbReference type="NCBI Taxonomy" id="627131"/>
    <lineage>
        <taxon>Bacteria</taxon>
        <taxon>Pseudomonadati</taxon>
        <taxon>Pseudomonadota</taxon>
        <taxon>Betaproteobacteria</taxon>
        <taxon>Burkholderiales</taxon>
        <taxon>Alcaligenaceae</taxon>
        <taxon>Paralcaligenes</taxon>
    </lineage>
</organism>
<dbReference type="Pfam" id="PF12697">
    <property type="entry name" value="Abhydrolase_6"/>
    <property type="match status" value="1"/>
</dbReference>
<evidence type="ECO:0000313" key="3">
    <source>
        <dbReference type="Proteomes" id="UP000295525"/>
    </source>
</evidence>
<comment type="caution">
    <text evidence="2">The sequence shown here is derived from an EMBL/GenBank/DDBJ whole genome shotgun (WGS) entry which is preliminary data.</text>
</comment>
<reference evidence="2 3" key="1">
    <citation type="submission" date="2019-03" db="EMBL/GenBank/DDBJ databases">
        <title>Genomic Encyclopedia of Type Strains, Phase IV (KMG-IV): sequencing the most valuable type-strain genomes for metagenomic binning, comparative biology and taxonomic classification.</title>
        <authorList>
            <person name="Goeker M."/>
        </authorList>
    </citation>
    <scope>NUCLEOTIDE SEQUENCE [LARGE SCALE GENOMIC DNA]</scope>
    <source>
        <strain evidence="2 3">DSM 24591</strain>
    </source>
</reference>
<feature type="domain" description="AB hydrolase-1" evidence="1">
    <location>
        <begin position="30"/>
        <end position="261"/>
    </location>
</feature>
<dbReference type="SUPFAM" id="SSF53474">
    <property type="entry name" value="alpha/beta-Hydrolases"/>
    <property type="match status" value="1"/>
</dbReference>
<name>A0A4R3LLG1_9BURK</name>
<protein>
    <submittedName>
        <fullName evidence="2">Pimeloyl-ACP methyl ester carboxylesterase</fullName>
    </submittedName>
</protein>
<dbReference type="EMBL" id="SMAJ01000025">
    <property type="protein sequence ID" value="TCT01123.1"/>
    <property type="molecule type" value="Genomic_DNA"/>
</dbReference>
<dbReference type="RefSeq" id="WP_132586080.1">
    <property type="nucleotide sequence ID" value="NZ_SMAJ01000025.1"/>
</dbReference>
<dbReference type="InterPro" id="IPR000073">
    <property type="entry name" value="AB_hydrolase_1"/>
</dbReference>
<dbReference type="Gene3D" id="3.40.50.1820">
    <property type="entry name" value="alpha/beta hydrolase"/>
    <property type="match status" value="1"/>
</dbReference>
<gene>
    <name evidence="2" type="ORF">EDC26_12515</name>
</gene>
<dbReference type="InterPro" id="IPR050266">
    <property type="entry name" value="AB_hydrolase_sf"/>
</dbReference>
<sequence length="271" mass="29868">MPTINPLPQTISSGLDYPLAYTAAGQGQGVLLIHGSLCDYRYWRWQIPALSQQFQVLAPSLRGCWPTTFSDDNPAYNIAQHAQDLIAFLRQQSPGQPVHIVGHSRGAHVALEAACTAPELTRSLTLADPGFPIKGEPAQPSFQRDVVQKIKAGDIEDAMRDFVDAVNGAGTWHQMVGWFKTMVKDNAYTLLSQIHEAALEFDLTRAERLNCPVLLLGGANSPARYGQRLDILESIFADVERTTIPLASHGMNLANPKAFNERLMRFFGERG</sequence>
<dbReference type="OrthoDB" id="6117067at2"/>
<accession>A0A4R3LLG1</accession>
<keyword evidence="3" id="KW-1185">Reference proteome</keyword>
<dbReference type="Proteomes" id="UP000295525">
    <property type="component" value="Unassembled WGS sequence"/>
</dbReference>
<dbReference type="AlphaFoldDB" id="A0A4R3LLG1"/>
<proteinExistence type="predicted"/>